<keyword evidence="9" id="KW-1185">Reference proteome</keyword>
<dbReference type="InterPro" id="IPR010482">
    <property type="entry name" value="TECPR1-like_DysF"/>
</dbReference>
<organism evidence="8 9">
    <name type="scientific">Fistulina hepatica ATCC 64428</name>
    <dbReference type="NCBI Taxonomy" id="1128425"/>
    <lineage>
        <taxon>Eukaryota</taxon>
        <taxon>Fungi</taxon>
        <taxon>Dikarya</taxon>
        <taxon>Basidiomycota</taxon>
        <taxon>Agaricomycotina</taxon>
        <taxon>Agaricomycetes</taxon>
        <taxon>Agaricomycetidae</taxon>
        <taxon>Agaricales</taxon>
        <taxon>Fistulinaceae</taxon>
        <taxon>Fistulina</taxon>
    </lineage>
</organism>
<dbReference type="GO" id="GO:0005778">
    <property type="term" value="C:peroxisomal membrane"/>
    <property type="evidence" value="ECO:0007669"/>
    <property type="project" value="UniProtKB-ARBA"/>
</dbReference>
<name>A0A0D7AH43_9AGAR</name>
<keyword evidence="3 6" id="KW-1133">Transmembrane helix</keyword>
<comment type="subcellular location">
    <subcellularLocation>
        <location evidence="1">Endomembrane system</location>
        <topology evidence="1">Multi-pass membrane protein</topology>
    </subcellularLocation>
</comment>
<dbReference type="AlphaFoldDB" id="A0A0D7AH43"/>
<feature type="domain" description="Peroxin/Ferlin" evidence="7">
    <location>
        <begin position="209"/>
        <end position="288"/>
    </location>
</feature>
<evidence type="ECO:0000256" key="1">
    <source>
        <dbReference type="ARBA" id="ARBA00004127"/>
    </source>
</evidence>
<dbReference type="OrthoDB" id="5586090at2759"/>
<evidence type="ECO:0000256" key="3">
    <source>
        <dbReference type="ARBA" id="ARBA00022989"/>
    </source>
</evidence>
<dbReference type="SMART" id="SM00693">
    <property type="entry name" value="DysFN"/>
    <property type="match status" value="1"/>
</dbReference>
<dbReference type="GO" id="GO:0007031">
    <property type="term" value="P:peroxisome organization"/>
    <property type="evidence" value="ECO:0007669"/>
    <property type="project" value="TreeGrafter"/>
</dbReference>
<evidence type="ECO:0000256" key="5">
    <source>
        <dbReference type="SAM" id="MobiDB-lite"/>
    </source>
</evidence>
<dbReference type="GO" id="GO:0012505">
    <property type="term" value="C:endomembrane system"/>
    <property type="evidence" value="ECO:0007669"/>
    <property type="project" value="UniProtKB-SubCell"/>
</dbReference>
<keyword evidence="4 6" id="KW-0472">Membrane</keyword>
<evidence type="ECO:0000259" key="7">
    <source>
        <dbReference type="SMART" id="SM00693"/>
    </source>
</evidence>
<evidence type="ECO:0000313" key="8">
    <source>
        <dbReference type="EMBL" id="KIY50168.1"/>
    </source>
</evidence>
<protein>
    <recommendedName>
        <fullName evidence="7">Peroxin/Ferlin domain-containing protein</fullName>
    </recommendedName>
</protein>
<feature type="transmembrane region" description="Helical" evidence="6">
    <location>
        <begin position="45"/>
        <end position="66"/>
    </location>
</feature>
<feature type="transmembrane region" description="Helical" evidence="6">
    <location>
        <begin position="6"/>
        <end position="25"/>
    </location>
</feature>
<evidence type="ECO:0000256" key="4">
    <source>
        <dbReference type="ARBA" id="ARBA00023136"/>
    </source>
</evidence>
<dbReference type="EMBL" id="KN881676">
    <property type="protein sequence ID" value="KIY50168.1"/>
    <property type="molecule type" value="Genomic_DNA"/>
</dbReference>
<dbReference type="InterPro" id="IPR052646">
    <property type="entry name" value="Peroxisomal_PEX28-32"/>
</dbReference>
<dbReference type="PANTHER" id="PTHR31679:SF2">
    <property type="entry name" value="PEROXISOMAL MEMBRANE PROTEIN PEX30-RELATED"/>
    <property type="match status" value="1"/>
</dbReference>
<gene>
    <name evidence="8" type="ORF">FISHEDRAFT_11585</name>
</gene>
<dbReference type="Pfam" id="PF06398">
    <property type="entry name" value="Pex24p"/>
    <property type="match status" value="1"/>
</dbReference>
<accession>A0A0D7AH43</accession>
<feature type="non-terminal residue" evidence="8">
    <location>
        <position position="1"/>
    </location>
</feature>
<evidence type="ECO:0000256" key="6">
    <source>
        <dbReference type="SAM" id="Phobius"/>
    </source>
</evidence>
<evidence type="ECO:0000313" key="9">
    <source>
        <dbReference type="Proteomes" id="UP000054144"/>
    </source>
</evidence>
<keyword evidence="2 6" id="KW-0812">Transmembrane</keyword>
<evidence type="ECO:0000256" key="2">
    <source>
        <dbReference type="ARBA" id="ARBA00022692"/>
    </source>
</evidence>
<feature type="non-terminal residue" evidence="8">
    <location>
        <position position="399"/>
    </location>
</feature>
<feature type="transmembrane region" description="Helical" evidence="6">
    <location>
        <begin position="144"/>
        <end position="164"/>
    </location>
</feature>
<dbReference type="PANTHER" id="PTHR31679">
    <property type="entry name" value="PEROXISOMAL MEMBRANE PROTEIN PEX30-RELATED"/>
    <property type="match status" value="1"/>
</dbReference>
<dbReference type="Proteomes" id="UP000054144">
    <property type="component" value="Unassembled WGS sequence"/>
</dbReference>
<feature type="region of interest" description="Disordered" evidence="5">
    <location>
        <begin position="320"/>
        <end position="357"/>
    </location>
</feature>
<reference evidence="8 9" key="1">
    <citation type="journal article" date="2015" name="Fungal Genet. Biol.">
        <title>Evolution of novel wood decay mechanisms in Agaricales revealed by the genome sequences of Fistulina hepatica and Cylindrobasidium torrendii.</title>
        <authorList>
            <person name="Floudas D."/>
            <person name="Held B.W."/>
            <person name="Riley R."/>
            <person name="Nagy L.G."/>
            <person name="Koehler G."/>
            <person name="Ransdell A.S."/>
            <person name="Younus H."/>
            <person name="Chow J."/>
            <person name="Chiniquy J."/>
            <person name="Lipzen A."/>
            <person name="Tritt A."/>
            <person name="Sun H."/>
            <person name="Haridas S."/>
            <person name="LaButti K."/>
            <person name="Ohm R.A."/>
            <person name="Kues U."/>
            <person name="Blanchette R.A."/>
            <person name="Grigoriev I.V."/>
            <person name="Minto R.E."/>
            <person name="Hibbett D.S."/>
        </authorList>
    </citation>
    <scope>NUCLEOTIDE SEQUENCE [LARGE SCALE GENOMIC DNA]</scope>
    <source>
        <strain evidence="8 9">ATCC 64428</strain>
    </source>
</reference>
<proteinExistence type="predicted"/>
<sequence length="399" mass="45072">PTVSEFVGSVSYPLTIALVGLSPYINRIRALVEIASWKGSWYDSWLIVAAWWTICLFSAACIRYFLPFAVLVSLVATPWTNRPQSTSEPITETHLQTIIADVTAIYSLMPSVALPVHSPSTYLRIVAFLYPPYLALTRLVPIEVFLGICGSFVLIARAPWFILLQQIVWKSAWIRWLCYHLWSRLSGYPLEMHVLPPEPLRTTADPSSSRRFMFTVYENQRWWMGLDWQPALLPAERPSWCAASLEPQSPPSMFQLPTRATVQLPDGVGKTIKRTAIWHWEEPEWQVVVRLSEADQWSRVHKPLPVPSEENPGLLARAAGRMKESSTLSGLGSSGSHGDIPEHTDGEESESSSAETITDADGWVYYDNKWENPSNKGGLGKYTRCRKWTRVAIVDEVVE</sequence>
<dbReference type="InterPro" id="IPR006614">
    <property type="entry name" value="Peroxin/Ferlin"/>
</dbReference>
<feature type="compositionally biased region" description="Low complexity" evidence="5">
    <location>
        <begin position="325"/>
        <end position="338"/>
    </location>
</feature>